<dbReference type="Proteomes" id="UP000078348">
    <property type="component" value="Unassembled WGS sequence"/>
</dbReference>
<dbReference type="PRINTS" id="PR00114">
    <property type="entry name" value="STPHPHTASE"/>
</dbReference>
<dbReference type="InterPro" id="IPR051134">
    <property type="entry name" value="PPP_phosphatase"/>
</dbReference>
<evidence type="ECO:0000313" key="11">
    <source>
        <dbReference type="EMBL" id="OAO16748.1"/>
    </source>
</evidence>
<dbReference type="STRING" id="478820.A0A196SI85"/>
<evidence type="ECO:0000256" key="6">
    <source>
        <dbReference type="ARBA" id="ARBA00023211"/>
    </source>
</evidence>
<reference evidence="11 12" key="1">
    <citation type="submission" date="2016-05" db="EMBL/GenBank/DDBJ databases">
        <title>Nuclear genome of Blastocystis sp. subtype 1 NandII.</title>
        <authorList>
            <person name="Gentekaki E."/>
            <person name="Curtis B."/>
            <person name="Stairs C."/>
            <person name="Eme L."/>
            <person name="Herman E."/>
            <person name="Klimes V."/>
            <person name="Arias M.C."/>
            <person name="Elias M."/>
            <person name="Hilliou F."/>
            <person name="Klute M."/>
            <person name="Malik S.-B."/>
            <person name="Pightling A."/>
            <person name="Rachubinski R."/>
            <person name="Salas D."/>
            <person name="Schlacht A."/>
            <person name="Suga H."/>
            <person name="Archibald J."/>
            <person name="Ball S.G."/>
            <person name="Clark G."/>
            <person name="Dacks J."/>
            <person name="Van Der Giezen M."/>
            <person name="Tsaousis A."/>
            <person name="Roger A."/>
        </authorList>
    </citation>
    <scope>NUCLEOTIDE SEQUENCE [LARGE SCALE GENOMIC DNA]</scope>
    <source>
        <strain evidence="12">ATCC 50177 / NandII</strain>
    </source>
</reference>
<dbReference type="InterPro" id="IPR029052">
    <property type="entry name" value="Metallo-depent_PP-like"/>
</dbReference>
<dbReference type="GO" id="GO:0004722">
    <property type="term" value="F:protein serine/threonine phosphatase activity"/>
    <property type="evidence" value="ECO:0007669"/>
    <property type="project" value="UniProtKB-EC"/>
</dbReference>
<comment type="catalytic activity">
    <reaction evidence="9">
        <text>O-phospho-L-threonyl-[protein] + H2O = L-threonyl-[protein] + phosphate</text>
        <dbReference type="Rhea" id="RHEA:47004"/>
        <dbReference type="Rhea" id="RHEA-COMP:11060"/>
        <dbReference type="Rhea" id="RHEA-COMP:11605"/>
        <dbReference type="ChEBI" id="CHEBI:15377"/>
        <dbReference type="ChEBI" id="CHEBI:30013"/>
        <dbReference type="ChEBI" id="CHEBI:43474"/>
        <dbReference type="ChEBI" id="CHEBI:61977"/>
        <dbReference type="EC" id="3.1.3.16"/>
    </reaction>
</comment>
<dbReference type="InterPro" id="IPR006186">
    <property type="entry name" value="Ser/Thr-sp_prot-phosphatase"/>
</dbReference>
<evidence type="ECO:0000256" key="8">
    <source>
        <dbReference type="PROSITE-ProRule" id="PRU00339"/>
    </source>
</evidence>
<dbReference type="PANTHER" id="PTHR45668:SF5">
    <property type="entry name" value="SERINE_THREONINE-PROTEIN PHOSPHATASE 5"/>
    <property type="match status" value="1"/>
</dbReference>
<dbReference type="Gene3D" id="1.25.40.10">
    <property type="entry name" value="Tetratricopeptide repeat domain"/>
    <property type="match status" value="1"/>
</dbReference>
<evidence type="ECO:0000256" key="1">
    <source>
        <dbReference type="ARBA" id="ARBA00001936"/>
    </source>
</evidence>
<organism evidence="11 12">
    <name type="scientific">Blastocystis sp. subtype 1 (strain ATCC 50177 / NandII)</name>
    <dbReference type="NCBI Taxonomy" id="478820"/>
    <lineage>
        <taxon>Eukaryota</taxon>
        <taxon>Sar</taxon>
        <taxon>Stramenopiles</taxon>
        <taxon>Bigyra</taxon>
        <taxon>Opalozoa</taxon>
        <taxon>Opalinata</taxon>
        <taxon>Blastocystidae</taxon>
        <taxon>Blastocystis</taxon>
    </lineage>
</organism>
<keyword evidence="3" id="KW-0479">Metal-binding</keyword>
<keyword evidence="12" id="KW-1185">Reference proteome</keyword>
<dbReference type="SUPFAM" id="SSF48452">
    <property type="entry name" value="TPR-like"/>
    <property type="match status" value="1"/>
</dbReference>
<dbReference type="SUPFAM" id="SSF56300">
    <property type="entry name" value="Metallo-dependent phosphatases"/>
    <property type="match status" value="1"/>
</dbReference>
<feature type="domain" description="Serine/threonine specific protein phosphatases" evidence="10">
    <location>
        <begin position="263"/>
        <end position="268"/>
    </location>
</feature>
<dbReference type="PIRSF" id="PIRSF033096">
    <property type="entry name" value="PPPtase_5"/>
    <property type="match status" value="1"/>
</dbReference>
<dbReference type="Pfam" id="PF00149">
    <property type="entry name" value="Metallophos"/>
    <property type="match status" value="1"/>
</dbReference>
<comment type="cofactor">
    <cofactor evidence="1">
        <name>Mn(2+)</name>
        <dbReference type="ChEBI" id="CHEBI:29035"/>
    </cofactor>
</comment>
<evidence type="ECO:0000256" key="2">
    <source>
        <dbReference type="ARBA" id="ARBA00008786"/>
    </source>
</evidence>
<keyword evidence="5 9" id="KW-0378">Hydrolase</keyword>
<dbReference type="EMBL" id="LXWW01000063">
    <property type="protein sequence ID" value="OAO16748.1"/>
    <property type="molecule type" value="Genomic_DNA"/>
</dbReference>
<sequence>MAVDIDPRKVAEIIKEEGNEYFKKKEYQKACDKYTEGIDICPTAILYANRSFCYLKMECCGMAIRDADKAIELDPSYGKGHGASSLKSKVAEVAKIVKAKRFEEAIHVTTASYADQVVLKDLNFPKEVEGPAIDYVNNGDDVDDYTITERFIMDMMKWHQAGKKLHPKYVYIILIKAIRYFRTLPNIIDLHLSEGEKNTFRVCGDVHGQYYDFINIFNTFGYPSASAPYLFNGDFTDRGSFSVEIALTAFCYKLAKPDCFFLLRGNHESPINKMFGFEGEVKAKYNSNILQLFSECFRALPLAAVLENHTLILHGGLFKQDGVTLQDINKIDRFTDCMNGLLEDILWSDPMDGTGRQPSRREAGTMFGQDVTERFLKENNLKLLVRSHEVKMGGYEVQHGGKCITIFSAPNYCDTTGNVGALIMFDHNMVPTFKTFEAVPHPPPNAMYYAPKMF</sequence>
<dbReference type="InterPro" id="IPR013235">
    <property type="entry name" value="PPP_dom"/>
</dbReference>
<comment type="similarity">
    <text evidence="2">Belongs to the PPP phosphatase family. PP-5 (PP-T) subfamily.</text>
</comment>
<keyword evidence="4" id="KW-0677">Repeat</keyword>
<evidence type="ECO:0000256" key="4">
    <source>
        <dbReference type="ARBA" id="ARBA00022737"/>
    </source>
</evidence>
<dbReference type="SMART" id="SM00156">
    <property type="entry name" value="PP2Ac"/>
    <property type="match status" value="1"/>
</dbReference>
<evidence type="ECO:0000256" key="3">
    <source>
        <dbReference type="ARBA" id="ARBA00022723"/>
    </source>
</evidence>
<feature type="active site" description="Proton donor/acceptor" evidence="7">
    <location>
        <position position="267"/>
    </location>
</feature>
<feature type="repeat" description="TPR" evidence="8">
    <location>
        <begin position="11"/>
        <end position="44"/>
    </location>
</feature>
<dbReference type="InterPro" id="IPR004843">
    <property type="entry name" value="Calcineurin-like_PHP"/>
</dbReference>
<dbReference type="OrthoDB" id="445564at2759"/>
<dbReference type="SMART" id="SM00028">
    <property type="entry name" value="TPR"/>
    <property type="match status" value="2"/>
</dbReference>
<dbReference type="Gene3D" id="3.60.21.10">
    <property type="match status" value="1"/>
</dbReference>
<evidence type="ECO:0000313" key="12">
    <source>
        <dbReference type="Proteomes" id="UP000078348"/>
    </source>
</evidence>
<dbReference type="PANTHER" id="PTHR45668">
    <property type="entry name" value="SERINE/THREONINE-PROTEIN PHOSPHATASE 5-RELATED"/>
    <property type="match status" value="1"/>
</dbReference>
<comment type="caution">
    <text evidence="11">The sequence shown here is derived from an EMBL/GenBank/DDBJ whole genome shotgun (WGS) entry which is preliminary data.</text>
</comment>
<accession>A0A196SI85</accession>
<dbReference type="InterPro" id="IPR011990">
    <property type="entry name" value="TPR-like_helical_dom_sf"/>
</dbReference>
<proteinExistence type="inferred from homology"/>
<keyword evidence="6" id="KW-0464">Manganese</keyword>
<evidence type="ECO:0000256" key="5">
    <source>
        <dbReference type="ARBA" id="ARBA00022801"/>
    </source>
</evidence>
<name>A0A196SI85_BLAHN</name>
<dbReference type="EC" id="3.1.3.16" evidence="9"/>
<dbReference type="GO" id="GO:0046872">
    <property type="term" value="F:metal ion binding"/>
    <property type="evidence" value="ECO:0007669"/>
    <property type="project" value="UniProtKB-KW"/>
</dbReference>
<gene>
    <name evidence="11" type="ORF">AV274_1503</name>
</gene>
<protein>
    <recommendedName>
        <fullName evidence="9">Serine/threonine-protein phosphatase</fullName>
        <ecNumber evidence="9">3.1.3.16</ecNumber>
    </recommendedName>
</protein>
<dbReference type="Pfam" id="PF08321">
    <property type="entry name" value="PPP5"/>
    <property type="match status" value="1"/>
</dbReference>
<dbReference type="AlphaFoldDB" id="A0A196SI85"/>
<evidence type="ECO:0000256" key="9">
    <source>
        <dbReference type="RuleBase" id="RU004273"/>
    </source>
</evidence>
<evidence type="ECO:0000259" key="10">
    <source>
        <dbReference type="PROSITE" id="PS00125"/>
    </source>
</evidence>
<dbReference type="InterPro" id="IPR019734">
    <property type="entry name" value="TPR_rpt"/>
</dbReference>
<evidence type="ECO:0000256" key="7">
    <source>
        <dbReference type="PIRSR" id="PIRSR033096-1"/>
    </source>
</evidence>
<dbReference type="PROSITE" id="PS50005">
    <property type="entry name" value="TPR"/>
    <property type="match status" value="1"/>
</dbReference>
<keyword evidence="8" id="KW-0802">TPR repeat</keyword>
<dbReference type="PROSITE" id="PS00125">
    <property type="entry name" value="SER_THR_PHOSPHATASE"/>
    <property type="match status" value="1"/>
</dbReference>